<feature type="signal peptide" evidence="1">
    <location>
        <begin position="1"/>
        <end position="19"/>
    </location>
</feature>
<evidence type="ECO:0000256" key="1">
    <source>
        <dbReference type="SAM" id="SignalP"/>
    </source>
</evidence>
<organism evidence="2 3">
    <name type="scientific">Penicillium angulare</name>
    <dbReference type="NCBI Taxonomy" id="116970"/>
    <lineage>
        <taxon>Eukaryota</taxon>
        <taxon>Fungi</taxon>
        <taxon>Dikarya</taxon>
        <taxon>Ascomycota</taxon>
        <taxon>Pezizomycotina</taxon>
        <taxon>Eurotiomycetes</taxon>
        <taxon>Eurotiomycetidae</taxon>
        <taxon>Eurotiales</taxon>
        <taxon>Aspergillaceae</taxon>
        <taxon>Penicillium</taxon>
    </lineage>
</organism>
<protein>
    <submittedName>
        <fullName evidence="2">Uncharacterized protein</fullName>
    </submittedName>
</protein>
<name>A0A9W9EKZ3_9EURO</name>
<reference evidence="2" key="2">
    <citation type="journal article" date="2023" name="IMA Fungus">
        <title>Comparative genomic study of the Penicillium genus elucidates a diverse pangenome and 15 lateral gene transfer events.</title>
        <authorList>
            <person name="Petersen C."/>
            <person name="Sorensen T."/>
            <person name="Nielsen M.R."/>
            <person name="Sondergaard T.E."/>
            <person name="Sorensen J.L."/>
            <person name="Fitzpatrick D.A."/>
            <person name="Frisvad J.C."/>
            <person name="Nielsen K.L."/>
        </authorList>
    </citation>
    <scope>NUCLEOTIDE SEQUENCE</scope>
    <source>
        <strain evidence="2">IBT 30069</strain>
    </source>
</reference>
<keyword evidence="3" id="KW-1185">Reference proteome</keyword>
<dbReference type="Proteomes" id="UP001149165">
    <property type="component" value="Unassembled WGS sequence"/>
</dbReference>
<sequence length="60" mass="6383">MRFSTVFSSISLLATLSLAAPIANPEANVVVREEAGTAGAETYCYIKRDDGVEVVVLCCM</sequence>
<gene>
    <name evidence="2" type="ORF">N7456_013048</name>
</gene>
<evidence type="ECO:0000313" key="3">
    <source>
        <dbReference type="Proteomes" id="UP001149165"/>
    </source>
</evidence>
<evidence type="ECO:0000313" key="2">
    <source>
        <dbReference type="EMBL" id="KAJ5083621.1"/>
    </source>
</evidence>
<reference evidence="2" key="1">
    <citation type="submission" date="2022-11" db="EMBL/GenBank/DDBJ databases">
        <authorList>
            <person name="Petersen C."/>
        </authorList>
    </citation>
    <scope>NUCLEOTIDE SEQUENCE</scope>
    <source>
        <strain evidence="2">IBT 30069</strain>
    </source>
</reference>
<comment type="caution">
    <text evidence="2">The sequence shown here is derived from an EMBL/GenBank/DDBJ whole genome shotgun (WGS) entry which is preliminary data.</text>
</comment>
<dbReference type="AlphaFoldDB" id="A0A9W9EKZ3"/>
<proteinExistence type="predicted"/>
<keyword evidence="1" id="KW-0732">Signal</keyword>
<dbReference type="EMBL" id="JAPQKH010000008">
    <property type="protein sequence ID" value="KAJ5083621.1"/>
    <property type="molecule type" value="Genomic_DNA"/>
</dbReference>
<feature type="chain" id="PRO_5040884511" evidence="1">
    <location>
        <begin position="20"/>
        <end position="60"/>
    </location>
</feature>
<accession>A0A9W9EKZ3</accession>